<accession>A0ABT8J1L1</accession>
<proteinExistence type="predicted"/>
<dbReference type="InterPro" id="IPR024072">
    <property type="entry name" value="DHFR-like_dom_sf"/>
</dbReference>
<protein>
    <submittedName>
        <fullName evidence="2">Dihydrofolate reductase family protein</fullName>
    </submittedName>
</protein>
<dbReference type="Pfam" id="PF01872">
    <property type="entry name" value="RibD_C"/>
    <property type="match status" value="1"/>
</dbReference>
<keyword evidence="3" id="KW-1185">Reference proteome</keyword>
<evidence type="ECO:0000313" key="3">
    <source>
        <dbReference type="Proteomes" id="UP001174210"/>
    </source>
</evidence>
<comment type="caution">
    <text evidence="2">The sequence shown here is derived from an EMBL/GenBank/DDBJ whole genome shotgun (WGS) entry which is preliminary data.</text>
</comment>
<evidence type="ECO:0000259" key="1">
    <source>
        <dbReference type="Pfam" id="PF01872"/>
    </source>
</evidence>
<evidence type="ECO:0000313" key="2">
    <source>
        <dbReference type="EMBL" id="MDN4598961.1"/>
    </source>
</evidence>
<dbReference type="Proteomes" id="UP001174210">
    <property type="component" value="Unassembled WGS sequence"/>
</dbReference>
<name>A0ABT8J1L1_9MICO</name>
<dbReference type="SUPFAM" id="SSF53597">
    <property type="entry name" value="Dihydrofolate reductase-like"/>
    <property type="match status" value="1"/>
</dbReference>
<feature type="domain" description="Bacterial bifunctional deaminase-reductase C-terminal" evidence="1">
    <location>
        <begin position="21"/>
        <end position="182"/>
    </location>
</feature>
<organism evidence="2 3">
    <name type="scientific">Leifsonia virtsii</name>
    <dbReference type="NCBI Taxonomy" id="3035915"/>
    <lineage>
        <taxon>Bacteria</taxon>
        <taxon>Bacillati</taxon>
        <taxon>Actinomycetota</taxon>
        <taxon>Actinomycetes</taxon>
        <taxon>Micrococcales</taxon>
        <taxon>Microbacteriaceae</taxon>
        <taxon>Leifsonia</taxon>
    </lineage>
</organism>
<sequence>MGRFVYTMNTSLDLLIEQVPGDHGAGWWLRIDEELHQDFNDEAKRFAMFVQGRVFYEIMEKAWPDAAEDASAPGVTQEYGRIWVSTPKVLVSRTRTSADNDTRIIGRGDTIAQLAQLKAETEGRIAVGGAALASQLLRADLLDELLLYTHPSIIGFGRPLFDDDDRPIDLHLLEQKRFTSGVTMHRYQVVSMKENEQ</sequence>
<gene>
    <name evidence="2" type="ORF">P5G59_17555</name>
</gene>
<dbReference type="Gene3D" id="3.40.430.10">
    <property type="entry name" value="Dihydrofolate Reductase, subunit A"/>
    <property type="match status" value="1"/>
</dbReference>
<dbReference type="InterPro" id="IPR002734">
    <property type="entry name" value="RibDG_C"/>
</dbReference>
<dbReference type="RefSeq" id="WP_301220306.1">
    <property type="nucleotide sequence ID" value="NZ_JAROCB010000005.1"/>
</dbReference>
<dbReference type="EMBL" id="JAROCB010000005">
    <property type="protein sequence ID" value="MDN4598961.1"/>
    <property type="molecule type" value="Genomic_DNA"/>
</dbReference>
<reference evidence="2" key="1">
    <citation type="submission" date="2023-03" db="EMBL/GenBank/DDBJ databases">
        <title>MT1 and MT2 Draft Genomes of Novel Species.</title>
        <authorList>
            <person name="Venkateswaran K."/>
        </authorList>
    </citation>
    <scope>NUCLEOTIDE SEQUENCE</scope>
    <source>
        <strain evidence="2">F6_8S_P_1A</strain>
    </source>
</reference>